<accession>A0A841HCT1</accession>
<name>A0A841HCT1_HALSI</name>
<evidence type="ECO:0000313" key="3">
    <source>
        <dbReference type="Proteomes" id="UP000642919"/>
    </source>
</evidence>
<dbReference type="GeneID" id="5952775"/>
<dbReference type="AlphaFoldDB" id="A0A841HCT1"/>
<dbReference type="EMBL" id="JACHGX010000004">
    <property type="protein sequence ID" value="MBB6090092.1"/>
    <property type="molecule type" value="Genomic_DNA"/>
</dbReference>
<keyword evidence="1" id="KW-1133">Transmembrane helix</keyword>
<sequence>MLEWLRELDPVKKGAIGIGLAVIAVPACVFWRWRNGISQFGEFLQAIGIASSGILSALLIFLYSDQQSILKEQTELTRKTLGGELGVNKCIFGGSDADTDDLDNLDDLADDRIYVKVANFSESKITNLRLKTEIFPKETGGKELGVRDGELQREDEHGTQFGQDTGIMPGEQGVPFSGVPSVSYEEDGREHMQELTDLIAELRDHDVKEVGCRMWIEGTDQLDETVKSKILPFDRTIRIDASNERYNTPTLKEVFFPHNTVHIDEDRSEF</sequence>
<proteinExistence type="predicted"/>
<organism evidence="2 3">
    <name type="scientific">Halobacterium salinarum</name>
    <name type="common">Halobacterium halobium</name>
    <dbReference type="NCBI Taxonomy" id="2242"/>
    <lineage>
        <taxon>Archaea</taxon>
        <taxon>Methanobacteriati</taxon>
        <taxon>Methanobacteriota</taxon>
        <taxon>Stenosarchaea group</taxon>
        <taxon>Halobacteria</taxon>
        <taxon>Halobacteriales</taxon>
        <taxon>Halobacteriaceae</taxon>
        <taxon>Halobacterium</taxon>
    </lineage>
</organism>
<reference evidence="2" key="1">
    <citation type="submission" date="2020-08" db="EMBL/GenBank/DDBJ databases">
        <title>Genomic Encyclopedia of Type Strains, Phase IV (KMG-IV): sequencing the most valuable type-strain genomes for metagenomic binning, comparative biology and taxonomic classification.</title>
        <authorList>
            <person name="Goeker M."/>
        </authorList>
    </citation>
    <scope>NUCLEOTIDE SEQUENCE</scope>
    <source>
        <strain evidence="2">DSM 669</strain>
    </source>
</reference>
<evidence type="ECO:0000256" key="1">
    <source>
        <dbReference type="SAM" id="Phobius"/>
    </source>
</evidence>
<dbReference type="RefSeq" id="WP_010902707.1">
    <property type="nucleotide sequence ID" value="NZ_JACHGX010000004.1"/>
</dbReference>
<keyword evidence="1" id="KW-0472">Membrane</keyword>
<keyword evidence="1" id="KW-0812">Transmembrane</keyword>
<evidence type="ECO:0000313" key="2">
    <source>
        <dbReference type="EMBL" id="MBB6090092.1"/>
    </source>
</evidence>
<gene>
    <name evidence="2" type="ORF">HNR49_001465</name>
</gene>
<protein>
    <submittedName>
        <fullName evidence="2">Uncharacterized protein</fullName>
    </submittedName>
</protein>
<dbReference type="Proteomes" id="UP000642919">
    <property type="component" value="Unassembled WGS sequence"/>
</dbReference>
<feature type="transmembrane region" description="Helical" evidence="1">
    <location>
        <begin position="14"/>
        <end position="31"/>
    </location>
</feature>
<feature type="transmembrane region" description="Helical" evidence="1">
    <location>
        <begin position="43"/>
        <end position="63"/>
    </location>
</feature>
<comment type="caution">
    <text evidence="2">The sequence shown here is derived from an EMBL/GenBank/DDBJ whole genome shotgun (WGS) entry which is preliminary data.</text>
</comment>